<dbReference type="AlphaFoldDB" id="A0A1Q5PNK7"/>
<dbReference type="Proteomes" id="UP000186785">
    <property type="component" value="Unassembled WGS sequence"/>
</dbReference>
<dbReference type="InterPro" id="IPR014782">
    <property type="entry name" value="Peptidase_M1_dom"/>
</dbReference>
<evidence type="ECO:0000259" key="14">
    <source>
        <dbReference type="Pfam" id="PF01433"/>
    </source>
</evidence>
<comment type="caution">
    <text evidence="17">The sequence shown here is derived from an EMBL/GenBank/DDBJ whole genome shotgun (WGS) entry which is preliminary data.</text>
</comment>
<reference evidence="17 18" key="1">
    <citation type="submission" date="2016-11" db="EMBL/GenBank/DDBJ databases">
        <title>Actinomyces gypaetusis sp. nov. isolated from the vulture Gypaetus barbatus in Qinghai Tibet Plateau China.</title>
        <authorList>
            <person name="Meng X."/>
        </authorList>
    </citation>
    <scope>NUCLEOTIDE SEQUENCE [LARGE SCALE GENOMIC DNA]</scope>
    <source>
        <strain evidence="17 18">VUL4_2</strain>
    </source>
</reference>
<evidence type="ECO:0000256" key="1">
    <source>
        <dbReference type="ARBA" id="ARBA00000098"/>
    </source>
</evidence>
<dbReference type="SUPFAM" id="SSF63737">
    <property type="entry name" value="Leukotriene A4 hydrolase N-terminal domain"/>
    <property type="match status" value="1"/>
</dbReference>
<name>A0A1Q5PNK7_9ACTO</name>
<evidence type="ECO:0000256" key="3">
    <source>
        <dbReference type="ARBA" id="ARBA00010136"/>
    </source>
</evidence>
<gene>
    <name evidence="17" type="ORF">BSR29_04685</name>
</gene>
<evidence type="ECO:0000313" key="17">
    <source>
        <dbReference type="EMBL" id="OKL49133.1"/>
    </source>
</evidence>
<dbReference type="GO" id="GO:0070006">
    <property type="term" value="F:metalloaminopeptidase activity"/>
    <property type="evidence" value="ECO:0007669"/>
    <property type="project" value="TreeGrafter"/>
</dbReference>
<evidence type="ECO:0000256" key="2">
    <source>
        <dbReference type="ARBA" id="ARBA00001947"/>
    </source>
</evidence>
<keyword evidence="18" id="KW-1185">Reference proteome</keyword>
<dbReference type="InterPro" id="IPR027268">
    <property type="entry name" value="Peptidase_M4/M1_CTD_sf"/>
</dbReference>
<evidence type="ECO:0000259" key="15">
    <source>
        <dbReference type="Pfam" id="PF11838"/>
    </source>
</evidence>
<dbReference type="PANTHER" id="PTHR11533:SF174">
    <property type="entry name" value="PUROMYCIN-SENSITIVE AMINOPEPTIDASE-RELATED"/>
    <property type="match status" value="1"/>
</dbReference>
<accession>A0A1Q5PNK7</accession>
<evidence type="ECO:0000256" key="7">
    <source>
        <dbReference type="ARBA" id="ARBA00022670"/>
    </source>
</evidence>
<proteinExistence type="inferred from homology"/>
<evidence type="ECO:0000256" key="11">
    <source>
        <dbReference type="ARBA" id="ARBA00023049"/>
    </source>
</evidence>
<dbReference type="GO" id="GO:0016020">
    <property type="term" value="C:membrane"/>
    <property type="evidence" value="ECO:0007669"/>
    <property type="project" value="TreeGrafter"/>
</dbReference>
<dbReference type="EC" id="3.4.11.2" evidence="4"/>
<evidence type="ECO:0000256" key="13">
    <source>
        <dbReference type="ARBA" id="ARBA00031533"/>
    </source>
</evidence>
<dbReference type="RefSeq" id="WP_073709121.1">
    <property type="nucleotide sequence ID" value="NZ_MQSV01000002.1"/>
</dbReference>
<evidence type="ECO:0000256" key="10">
    <source>
        <dbReference type="ARBA" id="ARBA00022833"/>
    </source>
</evidence>
<organism evidence="17 18">
    <name type="scientific">Boudabousia liubingyangii</name>
    <dbReference type="NCBI Taxonomy" id="1921764"/>
    <lineage>
        <taxon>Bacteria</taxon>
        <taxon>Bacillati</taxon>
        <taxon>Actinomycetota</taxon>
        <taxon>Actinomycetes</taxon>
        <taxon>Actinomycetales</taxon>
        <taxon>Actinomycetaceae</taxon>
        <taxon>Boudabousia</taxon>
    </lineage>
</organism>
<evidence type="ECO:0000256" key="6">
    <source>
        <dbReference type="ARBA" id="ARBA00022438"/>
    </source>
</evidence>
<evidence type="ECO:0000259" key="16">
    <source>
        <dbReference type="Pfam" id="PF17900"/>
    </source>
</evidence>
<dbReference type="NCBIfam" id="TIGR02412">
    <property type="entry name" value="pepN_strep_liv"/>
    <property type="match status" value="1"/>
</dbReference>
<dbReference type="Gene3D" id="1.10.390.10">
    <property type="entry name" value="Neutral Protease Domain 2"/>
    <property type="match status" value="1"/>
</dbReference>
<dbReference type="InterPro" id="IPR001930">
    <property type="entry name" value="Peptidase_M1"/>
</dbReference>
<feature type="domain" description="Aminopeptidase N-like N-terminal" evidence="16">
    <location>
        <begin position="19"/>
        <end position="191"/>
    </location>
</feature>
<evidence type="ECO:0000256" key="8">
    <source>
        <dbReference type="ARBA" id="ARBA00022723"/>
    </source>
</evidence>
<dbReference type="GO" id="GO:0042277">
    <property type="term" value="F:peptide binding"/>
    <property type="evidence" value="ECO:0007669"/>
    <property type="project" value="TreeGrafter"/>
</dbReference>
<evidence type="ECO:0000256" key="12">
    <source>
        <dbReference type="ARBA" id="ARBA00029811"/>
    </source>
</evidence>
<dbReference type="InterPro" id="IPR042097">
    <property type="entry name" value="Aminopeptidase_N-like_N_sf"/>
</dbReference>
<dbReference type="OrthoDB" id="100605at2"/>
<comment type="catalytic activity">
    <reaction evidence="1">
        <text>Release of an N-terminal amino acid, Xaa-|-Yaa- from a peptide, amide or arylamide. Xaa is preferably Ala, but may be most amino acids including Pro (slow action). When a terminal hydrophobic residue is followed by a prolyl residue, the two may be released as an intact Xaa-Pro dipeptide.</text>
        <dbReference type="EC" id="3.4.11.2"/>
    </reaction>
</comment>
<comment type="similarity">
    <text evidence="3">Belongs to the peptidase M1 family.</text>
</comment>
<evidence type="ECO:0000313" key="18">
    <source>
        <dbReference type="Proteomes" id="UP000186785"/>
    </source>
</evidence>
<keyword evidence="6 17" id="KW-0031">Aminopeptidase</keyword>
<evidence type="ECO:0000256" key="4">
    <source>
        <dbReference type="ARBA" id="ARBA00012564"/>
    </source>
</evidence>
<dbReference type="CDD" id="cd09602">
    <property type="entry name" value="M1_APN"/>
    <property type="match status" value="1"/>
</dbReference>
<dbReference type="InterPro" id="IPR012778">
    <property type="entry name" value="Pept_M1_aminopeptidase"/>
</dbReference>
<dbReference type="GO" id="GO:0043171">
    <property type="term" value="P:peptide catabolic process"/>
    <property type="evidence" value="ECO:0007669"/>
    <property type="project" value="TreeGrafter"/>
</dbReference>
<dbReference type="GO" id="GO:0005615">
    <property type="term" value="C:extracellular space"/>
    <property type="evidence" value="ECO:0007669"/>
    <property type="project" value="TreeGrafter"/>
</dbReference>
<dbReference type="GO" id="GO:0006508">
    <property type="term" value="P:proteolysis"/>
    <property type="evidence" value="ECO:0007669"/>
    <property type="project" value="UniProtKB-KW"/>
</dbReference>
<protein>
    <recommendedName>
        <fullName evidence="5">Aminopeptidase N</fullName>
        <ecNumber evidence="4">3.4.11.2</ecNumber>
    </recommendedName>
    <alternativeName>
        <fullName evidence="12">Alanine aminopeptidase</fullName>
    </alternativeName>
    <alternativeName>
        <fullName evidence="13">Lysyl aminopeptidase</fullName>
    </alternativeName>
</protein>
<comment type="cofactor">
    <cofactor evidence="2">
        <name>Zn(2+)</name>
        <dbReference type="ChEBI" id="CHEBI:29105"/>
    </cofactor>
</comment>
<evidence type="ECO:0000256" key="5">
    <source>
        <dbReference type="ARBA" id="ARBA00015611"/>
    </source>
</evidence>
<dbReference type="GO" id="GO:0016285">
    <property type="term" value="F:alanyl aminopeptidase activity"/>
    <property type="evidence" value="ECO:0007669"/>
    <property type="project" value="UniProtKB-EC"/>
</dbReference>
<dbReference type="InterPro" id="IPR045357">
    <property type="entry name" value="Aminopeptidase_N-like_N"/>
</dbReference>
<dbReference type="PRINTS" id="PR00756">
    <property type="entry name" value="ALADIPTASE"/>
</dbReference>
<evidence type="ECO:0000256" key="9">
    <source>
        <dbReference type="ARBA" id="ARBA00022801"/>
    </source>
</evidence>
<dbReference type="Pfam" id="PF01433">
    <property type="entry name" value="Peptidase_M1"/>
    <property type="match status" value="1"/>
</dbReference>
<dbReference type="SUPFAM" id="SSF55486">
    <property type="entry name" value="Metalloproteases ('zincins'), catalytic domain"/>
    <property type="match status" value="1"/>
</dbReference>
<dbReference type="Pfam" id="PF11838">
    <property type="entry name" value="ERAP1_C"/>
    <property type="match status" value="1"/>
</dbReference>
<dbReference type="Gene3D" id="2.60.40.1730">
    <property type="entry name" value="tricorn interacting facor f3 domain"/>
    <property type="match status" value="1"/>
</dbReference>
<dbReference type="GO" id="GO:0008270">
    <property type="term" value="F:zinc ion binding"/>
    <property type="evidence" value="ECO:0007669"/>
    <property type="project" value="InterPro"/>
</dbReference>
<keyword evidence="9" id="KW-0378">Hydrolase</keyword>
<keyword evidence="10" id="KW-0862">Zinc</keyword>
<feature type="domain" description="Peptidase M1 membrane alanine aminopeptidase" evidence="14">
    <location>
        <begin position="236"/>
        <end position="449"/>
    </location>
</feature>
<keyword evidence="11" id="KW-0482">Metalloprotease</keyword>
<keyword evidence="8" id="KW-0479">Metal-binding</keyword>
<dbReference type="InterPro" id="IPR050344">
    <property type="entry name" value="Peptidase_M1_aminopeptidases"/>
</dbReference>
<dbReference type="GO" id="GO:0005737">
    <property type="term" value="C:cytoplasm"/>
    <property type="evidence" value="ECO:0007669"/>
    <property type="project" value="TreeGrafter"/>
</dbReference>
<keyword evidence="7" id="KW-0645">Protease</keyword>
<sequence length="857" mass="96390">MTLTQVEAQNRSEQITVDNYRISLDLTHATSSNTFPSRATVTFHSKAPETHLDLVAEQVTSVKVNGAETEVDFRDDRVYLSGLDTEGLNEVTVEALCIYSRTGEGLHRYHDPEDGRYYLYTQYEPFDAHRVYACFDQPDLKGTWDFELTGPESWTLLSNGAEIERETWETEDHIKVQTCRFAQTKRLSSYITAVIAGEYQKFDGGVWKSEDGDLQIPLGLYCRQTLAADFDTEDVFEVTRQGLEFFNNAYQFPYPWGKYDQIYVPEYNLGAMENPGCITFNEKMIVRGGPSRTQRSNRANTILHEMCHMWFGDLVTPRWWDDLWLKESFADNQGYFAEQEATQYTESFTTFAAARKSWAYTQDLRPTTHPIMAEIPDLDAAKQNFDGITYAKGSAVLTQLMVHLGRENFFGAARRYFQKHAFQAASFSDLIAALEEQTGRDLGPWVRVWLQTAGPSVIRATREGREFVLHQAGVPIEGHPETGKTIRPHTFTIAFFAANATEPFSVREVTMEAETLRLDLTEGEAAATMIVPNAGDETYALIELDAVSQASAMAGLLEIADTRIRAVIWQSLWMGVYNGRIDPAAFALAAVESASTEELGILREINLVRSVQVISHFLPRQRWAATAQPSLKLISSQVQDELEASPVDVDRARSWINAYAQLLRLHPTEEGLKELTELLEAHPEVINPALKWTILTTLAATGKLSQSELESHASGDQSGETQVFLATAKAAIPSLEVKQAAWKSALSGELSNEMFSATLEGINQASQYELLADLREDFFQQLESFWNNNSIGMGTRYVTQAFPSSPDLSAGIGTENELVKRTDQWLAEHRDASHALLRLVKEKRDDLVRYLRAQENA</sequence>
<dbReference type="Pfam" id="PF17900">
    <property type="entry name" value="Peptidase_M1_N"/>
    <property type="match status" value="1"/>
</dbReference>
<dbReference type="EMBL" id="MQSV01000002">
    <property type="protein sequence ID" value="OKL49133.1"/>
    <property type="molecule type" value="Genomic_DNA"/>
</dbReference>
<dbReference type="InterPro" id="IPR024571">
    <property type="entry name" value="ERAP1-like_C_dom"/>
</dbReference>
<feature type="domain" description="ERAP1-like C-terminal" evidence="15">
    <location>
        <begin position="530"/>
        <end position="847"/>
    </location>
</feature>
<dbReference type="STRING" id="1921764.BSR28_04250"/>
<dbReference type="PANTHER" id="PTHR11533">
    <property type="entry name" value="PROTEASE M1 ZINC METALLOPROTEASE"/>
    <property type="match status" value="1"/>
</dbReference>